<dbReference type="Proteomes" id="UP001344888">
    <property type="component" value="Unassembled WGS sequence"/>
</dbReference>
<proteinExistence type="predicted"/>
<keyword evidence="2" id="KW-0472">Membrane</keyword>
<dbReference type="AlphaFoldDB" id="A0AAW9NWI3"/>
<keyword evidence="2" id="KW-0812">Transmembrane</keyword>
<comment type="caution">
    <text evidence="4">The sequence shown here is derived from an EMBL/GenBank/DDBJ whole genome shotgun (WGS) entry which is preliminary data.</text>
</comment>
<dbReference type="InterPro" id="IPR006860">
    <property type="entry name" value="FecR"/>
</dbReference>
<dbReference type="RefSeq" id="WP_326123491.1">
    <property type="nucleotide sequence ID" value="NZ_JARSFG010000015.1"/>
</dbReference>
<feature type="domain" description="FecR protein" evidence="3">
    <location>
        <begin position="66"/>
        <end position="168"/>
    </location>
</feature>
<evidence type="ECO:0000313" key="4">
    <source>
        <dbReference type="EMBL" id="MEC1179005.1"/>
    </source>
</evidence>
<keyword evidence="5" id="KW-1185">Reference proteome</keyword>
<accession>A0AAW9NWI3</accession>
<dbReference type="Pfam" id="PF04773">
    <property type="entry name" value="FecR"/>
    <property type="match status" value="1"/>
</dbReference>
<reference evidence="4 5" key="1">
    <citation type="submission" date="2023-03" db="EMBL/GenBank/DDBJ databases">
        <title>Bacillus Genome Sequencing.</title>
        <authorList>
            <person name="Dunlap C."/>
        </authorList>
    </citation>
    <scope>NUCLEOTIDE SEQUENCE [LARGE SCALE GENOMIC DNA]</scope>
    <source>
        <strain evidence="4 5">B-59205</strain>
    </source>
</reference>
<feature type="transmembrane region" description="Helical" evidence="2">
    <location>
        <begin position="5"/>
        <end position="26"/>
    </location>
</feature>
<keyword evidence="2" id="KW-1133">Transmembrane helix</keyword>
<feature type="region of interest" description="Disordered" evidence="1">
    <location>
        <begin position="284"/>
        <end position="420"/>
    </location>
</feature>
<dbReference type="EMBL" id="JARSFG010000015">
    <property type="protein sequence ID" value="MEC1179005.1"/>
    <property type="molecule type" value="Genomic_DNA"/>
</dbReference>
<feature type="compositionally biased region" description="Acidic residues" evidence="1">
    <location>
        <begin position="287"/>
        <end position="412"/>
    </location>
</feature>
<evidence type="ECO:0000313" key="5">
    <source>
        <dbReference type="Proteomes" id="UP001344888"/>
    </source>
</evidence>
<dbReference type="PANTHER" id="PTHR38731">
    <property type="entry name" value="LIPL45-RELATED LIPOPROTEIN-RELATED"/>
    <property type="match status" value="1"/>
</dbReference>
<organism evidence="4 5">
    <name type="scientific">Metasolibacillus meyeri</name>
    <dbReference type="NCBI Taxonomy" id="1071052"/>
    <lineage>
        <taxon>Bacteria</taxon>
        <taxon>Bacillati</taxon>
        <taxon>Bacillota</taxon>
        <taxon>Bacilli</taxon>
        <taxon>Bacillales</taxon>
        <taxon>Caryophanaceae</taxon>
        <taxon>Metasolibacillus</taxon>
    </lineage>
</organism>
<protein>
    <submittedName>
        <fullName evidence="4">FecR family protein</fullName>
    </submittedName>
</protein>
<evidence type="ECO:0000256" key="2">
    <source>
        <dbReference type="SAM" id="Phobius"/>
    </source>
</evidence>
<dbReference type="Gene3D" id="2.60.120.1440">
    <property type="match status" value="1"/>
</dbReference>
<name>A0AAW9NWI3_9BACL</name>
<sequence>MNKKIVAVVIAGTSIIFISLFAYLFINKETNVVGKILSITGLVEVKKEAENKILKVFANMAFTEGDTLMTGADGRAELAIDENKEIQVAPNTQVSFIELVTSINAKAGKSYLYLKEGKVKIKIEEKLKGDSRFNIETPNAIMGVMGTEFFVYYDAKGTWVGVLEGEVEVVTDDGNRILLVPLNKSVFIGYDGEIEIVDLDMEQVRKFDAEIISNADEDRIIVDTTFLSALLNDKGEKEDAINQQTGDQAQLIDNTMQRTILNNRPLAQGRIRNQPNATMSQAIEETPPVEEEPPYEEIPPVEEEPSYEETPTVEEEPPYEEIPSVEEEPPYEEIPPVEEEPPYEEIPPVEEEPPYEEIPPVEEEEPPYEETPPVEEEEPPYEETPPVEEEEPPYEETPPVEEEDPPYEEEPPMDPPYKET</sequence>
<evidence type="ECO:0000256" key="1">
    <source>
        <dbReference type="SAM" id="MobiDB-lite"/>
    </source>
</evidence>
<gene>
    <name evidence="4" type="ORF">P9B03_10970</name>
</gene>
<evidence type="ECO:0000259" key="3">
    <source>
        <dbReference type="Pfam" id="PF04773"/>
    </source>
</evidence>